<dbReference type="GO" id="GO:0009982">
    <property type="term" value="F:pseudouridine synthase activity"/>
    <property type="evidence" value="ECO:0007669"/>
    <property type="project" value="InterPro"/>
</dbReference>
<dbReference type="RefSeq" id="XP_004334717.1">
    <property type="nucleotide sequence ID" value="XM_004334669.1"/>
</dbReference>
<dbReference type="GeneID" id="14913379"/>
<dbReference type="VEuPathDB" id="AmoebaDB:ACA1_092140"/>
<dbReference type="OrthoDB" id="424794at2759"/>
<dbReference type="Pfam" id="PF00849">
    <property type="entry name" value="PseudoU_synth_2"/>
    <property type="match status" value="1"/>
</dbReference>
<reference evidence="2 3" key="1">
    <citation type="journal article" date="2013" name="Genome Biol.">
        <title>Genome of Acanthamoeba castellanii highlights extensive lateral gene transfer and early evolution of tyrosine kinase signaling.</title>
        <authorList>
            <person name="Clarke M."/>
            <person name="Lohan A.J."/>
            <person name="Liu B."/>
            <person name="Lagkouvardos I."/>
            <person name="Roy S."/>
            <person name="Zafar N."/>
            <person name="Bertelli C."/>
            <person name="Schilde C."/>
            <person name="Kianianmomeni A."/>
            <person name="Burglin T.R."/>
            <person name="Frech C."/>
            <person name="Turcotte B."/>
            <person name="Kopec K.O."/>
            <person name="Synnott J.M."/>
            <person name="Choo C."/>
            <person name="Paponov I."/>
            <person name="Finkler A."/>
            <person name="Soon Heng Tan C."/>
            <person name="Hutchins A.P."/>
            <person name="Weinmeier T."/>
            <person name="Rattei T."/>
            <person name="Chu J.S."/>
            <person name="Gimenez G."/>
            <person name="Irimia M."/>
            <person name="Rigden D.J."/>
            <person name="Fitzpatrick D.A."/>
            <person name="Lorenzo-Morales J."/>
            <person name="Bateman A."/>
            <person name="Chiu C.H."/>
            <person name="Tang P."/>
            <person name="Hegemann P."/>
            <person name="Fromm H."/>
            <person name="Raoult D."/>
            <person name="Greub G."/>
            <person name="Miranda-Saavedra D."/>
            <person name="Chen N."/>
            <person name="Nash P."/>
            <person name="Ginger M.L."/>
            <person name="Horn M."/>
            <person name="Schaap P."/>
            <person name="Caler L."/>
            <person name="Loftus B."/>
        </authorList>
    </citation>
    <scope>NUCLEOTIDE SEQUENCE [LARGE SCALE GENOMIC DNA]</scope>
    <source>
        <strain evidence="2 3">Neff</strain>
    </source>
</reference>
<name>L8GIN1_ACACF</name>
<accession>L8GIN1</accession>
<dbReference type="GO" id="GO:0003723">
    <property type="term" value="F:RNA binding"/>
    <property type="evidence" value="ECO:0007669"/>
    <property type="project" value="InterPro"/>
</dbReference>
<proteinExistence type="predicted"/>
<gene>
    <name evidence="2" type="ORF">ACA1_092140</name>
</gene>
<evidence type="ECO:0000259" key="1">
    <source>
        <dbReference type="Pfam" id="PF00849"/>
    </source>
</evidence>
<keyword evidence="3" id="KW-1185">Reference proteome</keyword>
<dbReference type="Gene3D" id="3.30.2350.10">
    <property type="entry name" value="Pseudouridine synthase"/>
    <property type="match status" value="2"/>
</dbReference>
<dbReference type="SUPFAM" id="SSF55120">
    <property type="entry name" value="Pseudouridine synthase"/>
    <property type="match status" value="1"/>
</dbReference>
<dbReference type="InterPro" id="IPR050188">
    <property type="entry name" value="RluA_PseudoU_synthase"/>
</dbReference>
<dbReference type="AlphaFoldDB" id="L8GIN1"/>
<dbReference type="InterPro" id="IPR020103">
    <property type="entry name" value="PsdUridine_synth_cat_dom_sf"/>
</dbReference>
<sequence length="272" mass="30845">MVRPYWFQYRARAKGHWVGQPLIRILTSHFHRHPPAYYLEAVETGRVKVNQQRAAPDQLFAATDLLHHDMHIHEPAVTSEPVQIIHSSDELVVVNKPAGLPCHEVSLYKYNTLSAILRLEMNARKLHMAIMTGQVGKFYIARAETGVSLVDYEKGRTAHTIFEHAGYDSATDTSLVKCNPTTGRRHQIRAHLNHLGFPIANDLLYGQGPLVRSRAEFLKLQQGSAEDWSQMSPEELTAFKESQPGMLPTHSRNRYRGDGWHFTAPLPSWAQA</sequence>
<dbReference type="InterPro" id="IPR006145">
    <property type="entry name" value="PsdUridine_synth_RsuA/RluA"/>
</dbReference>
<dbReference type="PANTHER" id="PTHR21600:SF40">
    <property type="entry name" value="PSEUDOURIDYLATE SYNTHASE RPUSD2"/>
    <property type="match status" value="1"/>
</dbReference>
<dbReference type="KEGG" id="acan:ACA1_092140"/>
<organism evidence="2 3">
    <name type="scientific">Acanthamoeba castellanii (strain ATCC 30010 / Neff)</name>
    <dbReference type="NCBI Taxonomy" id="1257118"/>
    <lineage>
        <taxon>Eukaryota</taxon>
        <taxon>Amoebozoa</taxon>
        <taxon>Discosea</taxon>
        <taxon>Longamoebia</taxon>
        <taxon>Centramoebida</taxon>
        <taxon>Acanthamoebidae</taxon>
        <taxon>Acanthamoeba</taxon>
    </lineage>
</organism>
<evidence type="ECO:0000313" key="3">
    <source>
        <dbReference type="Proteomes" id="UP000011083"/>
    </source>
</evidence>
<evidence type="ECO:0000313" key="2">
    <source>
        <dbReference type="EMBL" id="ELR12704.1"/>
    </source>
</evidence>
<dbReference type="EMBL" id="KB008103">
    <property type="protein sequence ID" value="ELR12704.1"/>
    <property type="molecule type" value="Genomic_DNA"/>
</dbReference>
<feature type="domain" description="Pseudouridine synthase RsuA/RluA-like" evidence="1">
    <location>
        <begin position="133"/>
        <end position="194"/>
    </location>
</feature>
<dbReference type="GO" id="GO:0000455">
    <property type="term" value="P:enzyme-directed rRNA pseudouridine synthesis"/>
    <property type="evidence" value="ECO:0007669"/>
    <property type="project" value="TreeGrafter"/>
</dbReference>
<dbReference type="PANTHER" id="PTHR21600">
    <property type="entry name" value="MITOCHONDRIAL RNA PSEUDOURIDINE SYNTHASE"/>
    <property type="match status" value="1"/>
</dbReference>
<dbReference type="STRING" id="1257118.L8GIN1"/>
<dbReference type="Proteomes" id="UP000011083">
    <property type="component" value="Unassembled WGS sequence"/>
</dbReference>
<protein>
    <submittedName>
        <fullName evidence="2">RNA pseudouridine synthase</fullName>
    </submittedName>
</protein>